<keyword evidence="1" id="KW-0472">Membrane</keyword>
<protein>
    <submittedName>
        <fullName evidence="2">Uncharacterized protein</fullName>
    </submittedName>
</protein>
<keyword evidence="1" id="KW-0812">Transmembrane</keyword>
<accession>A0A1M5CAZ7</accession>
<proteinExistence type="predicted"/>
<keyword evidence="3" id="KW-1185">Reference proteome</keyword>
<evidence type="ECO:0000313" key="2">
    <source>
        <dbReference type="EMBL" id="SHF51870.1"/>
    </source>
</evidence>
<dbReference type="Proteomes" id="UP000184159">
    <property type="component" value="Unassembled WGS sequence"/>
</dbReference>
<feature type="transmembrane region" description="Helical" evidence="1">
    <location>
        <begin position="65"/>
        <end position="87"/>
    </location>
</feature>
<organism evidence="2 3">
    <name type="scientific">Vibrio gazogenes DSM 21264 = NBRC 103151</name>
    <dbReference type="NCBI Taxonomy" id="1123492"/>
    <lineage>
        <taxon>Bacteria</taxon>
        <taxon>Pseudomonadati</taxon>
        <taxon>Pseudomonadota</taxon>
        <taxon>Gammaproteobacteria</taxon>
        <taxon>Vibrionales</taxon>
        <taxon>Vibrionaceae</taxon>
        <taxon>Vibrio</taxon>
    </lineage>
</organism>
<gene>
    <name evidence="2" type="ORF">SAMN02745781_02519</name>
</gene>
<reference evidence="3" key="1">
    <citation type="submission" date="2016-11" db="EMBL/GenBank/DDBJ databases">
        <authorList>
            <person name="Varghese N."/>
            <person name="Submissions S."/>
        </authorList>
    </citation>
    <scope>NUCLEOTIDE SEQUENCE [LARGE SCALE GENOMIC DNA]</scope>
    <source>
        <strain evidence="3">DSM 21264</strain>
    </source>
</reference>
<sequence>MSLFSFKTGQGGAVISEKATMSIAVGSGTGVGVSVAQGAENYQSMMNSSLHDILAGNFVWYGSDIAFLIGTTLSVIGIGITLVRLFLFQSQR</sequence>
<keyword evidence="1" id="KW-1133">Transmembrane helix</keyword>
<dbReference type="AlphaFoldDB" id="A0A1M5CAZ7"/>
<dbReference type="EMBL" id="FQUH01000011">
    <property type="protein sequence ID" value="SHF51870.1"/>
    <property type="molecule type" value="Genomic_DNA"/>
</dbReference>
<evidence type="ECO:0000313" key="3">
    <source>
        <dbReference type="Proteomes" id="UP000184159"/>
    </source>
</evidence>
<name>A0A1M5CAZ7_VIBGA</name>
<evidence type="ECO:0000256" key="1">
    <source>
        <dbReference type="SAM" id="Phobius"/>
    </source>
</evidence>
<dbReference type="RefSeq" id="WP_072959891.1">
    <property type="nucleotide sequence ID" value="NZ_FQUH01000011.1"/>
</dbReference>